<accession>A0A5N8X246</accession>
<keyword evidence="2" id="KW-0119">Carbohydrate metabolism</keyword>
<evidence type="ECO:0000256" key="2">
    <source>
        <dbReference type="ARBA" id="ARBA00023326"/>
    </source>
</evidence>
<dbReference type="SMART" id="SM00060">
    <property type="entry name" value="FN3"/>
    <property type="match status" value="4"/>
</dbReference>
<keyword evidence="1" id="KW-0378">Hydrolase</keyword>
<dbReference type="SUPFAM" id="SSF56988">
    <property type="entry name" value="Anthrax protective antigen"/>
    <property type="match status" value="1"/>
</dbReference>
<evidence type="ECO:0000259" key="4">
    <source>
        <dbReference type="PROSITE" id="PS50853"/>
    </source>
</evidence>
<feature type="domain" description="Fibronectin type-III" evidence="4">
    <location>
        <begin position="174"/>
        <end position="269"/>
    </location>
</feature>
<dbReference type="InterPro" id="IPR036116">
    <property type="entry name" value="FN3_sf"/>
</dbReference>
<evidence type="ECO:0000313" key="6">
    <source>
        <dbReference type="EMBL" id="MPY52535.1"/>
    </source>
</evidence>
<dbReference type="InterPro" id="IPR037524">
    <property type="entry name" value="PA14/GLEYA"/>
</dbReference>
<dbReference type="RefSeq" id="WP_152866746.1">
    <property type="nucleotide sequence ID" value="NZ_VMNX01000141.1"/>
</dbReference>
<proteinExistence type="predicted"/>
<keyword evidence="1" id="KW-0326">Glycosidase</keyword>
<dbReference type="SMART" id="SM00758">
    <property type="entry name" value="PA14"/>
    <property type="match status" value="1"/>
</dbReference>
<name>A0A5N8X246_9ACTN</name>
<feature type="domain" description="Fibronectin type-III" evidence="4">
    <location>
        <begin position="474"/>
        <end position="562"/>
    </location>
</feature>
<keyword evidence="2" id="KW-0624">Polysaccharide degradation</keyword>
<dbReference type="PROSITE" id="PS50853">
    <property type="entry name" value="FN3"/>
    <property type="match status" value="3"/>
</dbReference>
<feature type="domain" description="PA14" evidence="5">
    <location>
        <begin position="38"/>
        <end position="178"/>
    </location>
</feature>
<dbReference type="InterPro" id="IPR011658">
    <property type="entry name" value="PA14_dom"/>
</dbReference>
<evidence type="ECO:0000259" key="5">
    <source>
        <dbReference type="PROSITE" id="PS51820"/>
    </source>
</evidence>
<dbReference type="CDD" id="cd00063">
    <property type="entry name" value="FN3"/>
    <property type="match status" value="1"/>
</dbReference>
<dbReference type="EMBL" id="VMNX01000141">
    <property type="protein sequence ID" value="MPY52535.1"/>
    <property type="molecule type" value="Genomic_DNA"/>
</dbReference>
<evidence type="ECO:0000256" key="3">
    <source>
        <dbReference type="SAM" id="SignalP"/>
    </source>
</evidence>
<dbReference type="Pfam" id="PF07691">
    <property type="entry name" value="PA14"/>
    <property type="match status" value="1"/>
</dbReference>
<dbReference type="Proteomes" id="UP000373149">
    <property type="component" value="Unassembled WGS sequence"/>
</dbReference>
<dbReference type="GO" id="GO:0016798">
    <property type="term" value="F:hydrolase activity, acting on glycosyl bonds"/>
    <property type="evidence" value="ECO:0007669"/>
    <property type="project" value="UniProtKB-KW"/>
</dbReference>
<keyword evidence="7" id="KW-1185">Reference proteome</keyword>
<gene>
    <name evidence="6" type="ORF">FPZ41_29790</name>
</gene>
<feature type="domain" description="Fibronectin type-III" evidence="4">
    <location>
        <begin position="271"/>
        <end position="365"/>
    </location>
</feature>
<dbReference type="PROSITE" id="PS51820">
    <property type="entry name" value="PA14"/>
    <property type="match status" value="1"/>
</dbReference>
<evidence type="ECO:0000256" key="1">
    <source>
        <dbReference type="ARBA" id="ARBA00023295"/>
    </source>
</evidence>
<organism evidence="6 7">
    <name type="scientific">Streptomyces acidicola</name>
    <dbReference type="NCBI Taxonomy" id="2596892"/>
    <lineage>
        <taxon>Bacteria</taxon>
        <taxon>Bacillati</taxon>
        <taxon>Actinomycetota</taxon>
        <taxon>Actinomycetes</taxon>
        <taxon>Kitasatosporales</taxon>
        <taxon>Streptomycetaceae</taxon>
        <taxon>Streptomyces</taxon>
    </lineage>
</organism>
<evidence type="ECO:0000313" key="7">
    <source>
        <dbReference type="Proteomes" id="UP000373149"/>
    </source>
</evidence>
<dbReference type="InterPro" id="IPR003961">
    <property type="entry name" value="FN3_dom"/>
</dbReference>
<protein>
    <submittedName>
        <fullName evidence="6">Cellulose 1,4-beta-cellobiosidase</fullName>
    </submittedName>
</protein>
<keyword evidence="3" id="KW-0732">Signal</keyword>
<dbReference type="InterPro" id="IPR013783">
    <property type="entry name" value="Ig-like_fold"/>
</dbReference>
<feature type="signal peptide" evidence="3">
    <location>
        <begin position="1"/>
        <end position="34"/>
    </location>
</feature>
<feature type="chain" id="PRO_5039656366" evidence="3">
    <location>
        <begin position="35"/>
        <end position="562"/>
    </location>
</feature>
<reference evidence="6 7" key="1">
    <citation type="submission" date="2019-09" db="EMBL/GenBank/DDBJ databases">
        <authorList>
            <person name="Duangmal K."/>
            <person name="Teo W.F.A."/>
            <person name="Lipun K."/>
        </authorList>
    </citation>
    <scope>NUCLEOTIDE SEQUENCE [LARGE SCALE GENOMIC DNA]</scope>
    <source>
        <strain evidence="6 7">K1PN6</strain>
    </source>
</reference>
<dbReference type="Gene3D" id="2.60.40.10">
    <property type="entry name" value="Immunoglobulins"/>
    <property type="match status" value="4"/>
</dbReference>
<sequence length="562" mass="59946">MNPARRRTTSAAAMAVVLATTGGLLTALAAPASAAVSCTSPVYKREFFANTTFSGTPKKTDCDSTISQNWGTGAPASGLPTNNFSVRWTVTRDFGSGGPFALTASTQDGIRVYLDGTRKIDLWKNVSSTVSTTVNLTIPSGKHTLRVDYVNWTGTANVKFAYAPRTSATVDKVKPLTPTGTAVSYDTATGKAELTWSKNKEMDLAGYRVYRRSKGSTSWTRLTTTTATSYTDATLPVTGAAYYYEIRAYDKAGNESTGTADQLVTTVDRTPPAVPTGLSTASEPTNLRIRWKAVEGAASYRVYRAASADGTYTRVASTDQVSYADTSAVEDATYYYRVTALDAAGNESARSAAVSGKRRDLTPPSAVTGVTVTPTEYGFEVRWDANPTPDLAKYVVRRGELWGDEEEQVCSLYPGYYVSADTTSYAYTTVPDGEESCFIVDAIDDAGNSSFQWTGEAQIVVATELDLTPSVATPEGSPVGLTATSSEAGVELSWSPVTDATGYQVYRWNPDAKAYEKLAATTGTSYEDTGAAKGTTHYYWVTAQYADGTESAPGADWVALAP</sequence>
<dbReference type="AlphaFoldDB" id="A0A5N8X246"/>
<dbReference type="GO" id="GO:0000272">
    <property type="term" value="P:polysaccharide catabolic process"/>
    <property type="evidence" value="ECO:0007669"/>
    <property type="project" value="UniProtKB-KW"/>
</dbReference>
<dbReference type="SUPFAM" id="SSF49265">
    <property type="entry name" value="Fibronectin type III"/>
    <property type="match status" value="3"/>
</dbReference>
<comment type="caution">
    <text evidence="6">The sequence shown here is derived from an EMBL/GenBank/DDBJ whole genome shotgun (WGS) entry which is preliminary data.</text>
</comment>